<evidence type="ECO:0000256" key="1">
    <source>
        <dbReference type="ARBA" id="ARBA00022729"/>
    </source>
</evidence>
<reference evidence="8" key="1">
    <citation type="submission" date="2023-01" db="EMBL/GenBank/DDBJ databases">
        <title>Complete genome sequence of Planctobacterium marinum strain Dej080120_11.</title>
        <authorList>
            <person name="Ueki S."/>
            <person name="Maruyama F."/>
        </authorList>
    </citation>
    <scope>NUCLEOTIDE SEQUENCE</scope>
    <source>
        <strain evidence="8">Dej080120_11</strain>
    </source>
</reference>
<dbReference type="EMBL" id="AP027272">
    <property type="protein sequence ID" value="BDX05224.1"/>
    <property type="molecule type" value="Genomic_DNA"/>
</dbReference>
<evidence type="ECO:0000256" key="3">
    <source>
        <dbReference type="ARBA" id="ARBA00022984"/>
    </source>
</evidence>
<keyword evidence="7" id="KW-0449">Lipoprotein</keyword>
<dbReference type="CDD" id="cd06339">
    <property type="entry name" value="PBP1_YraM_LppC_lipoprotein-like"/>
    <property type="match status" value="1"/>
</dbReference>
<protein>
    <recommendedName>
        <fullName evidence="10">Penicillin-binding protein activator</fullName>
    </recommendedName>
</protein>
<evidence type="ECO:0000256" key="6">
    <source>
        <dbReference type="ARBA" id="ARBA00023237"/>
    </source>
</evidence>
<dbReference type="GO" id="GO:0031241">
    <property type="term" value="C:periplasmic side of cell outer membrane"/>
    <property type="evidence" value="ECO:0007669"/>
    <property type="project" value="TreeGrafter"/>
</dbReference>
<dbReference type="Gene3D" id="1.25.40.10">
    <property type="entry name" value="Tetratricopeptide repeat domain"/>
    <property type="match status" value="1"/>
</dbReference>
<dbReference type="PANTHER" id="PTHR38038">
    <property type="entry name" value="PENICILLIN-BINDING PROTEIN ACTIVATOR LPOA"/>
    <property type="match status" value="1"/>
</dbReference>
<proteinExistence type="predicted"/>
<organism evidence="8 9">
    <name type="scientific">Planctobacterium marinum</name>
    <dbReference type="NCBI Taxonomy" id="1631968"/>
    <lineage>
        <taxon>Bacteria</taxon>
        <taxon>Pseudomonadati</taxon>
        <taxon>Pseudomonadota</taxon>
        <taxon>Gammaproteobacteria</taxon>
        <taxon>Alteromonadales</taxon>
        <taxon>Alteromonadaceae</taxon>
        <taxon>Planctobacterium</taxon>
    </lineage>
</organism>
<dbReference type="InterPro" id="IPR028082">
    <property type="entry name" value="Peripla_BP_I"/>
</dbReference>
<evidence type="ECO:0000313" key="8">
    <source>
        <dbReference type="EMBL" id="BDX05224.1"/>
    </source>
</evidence>
<sequence length="567" mass="64093">MNKKLPVQAPIEVGDTPQDLLARAQQAEDPTQDLLQLVTLVSGNSCPKALEIAKLVTAKYSATSSDPELLLVKATCLLELQQYKEAERWLERIPDNSDFMQQKHQLLVQAYQQTRRFWLAANSLHLSSEPGREVDLQIWQLLLNLSDDEISQHLAEISVLNPVLQLLQRQRQLSRDFIQAKQNILSWQARFASHSFAQQLPEPLQNIMAQTLPQFKKITVLLPLSGQLKAQGEAIKEGILAANFAQYYTDRQLTFIDTANWLNELPSTLELSGTDLVIGPLIKDNIEQVKPLIPQGISVLFLNRADIDIPEEQHFFYSLAPEDEAVQLASSLAGQGIKYPMIIAADSATYQRMKDAFVSSWQEKQQTLPVTLEFSDNNAVRRGVNDKLALTDSKARVRQISNLLKPELHSFERNRRDIDAIIIFANATQTELINPLIEASTSPFSAIIPVYATSRSFSRNLSENDLRDLRNLNFIEMPWMLDSPAYSGLRKRAEQLWPGRRDALQRLFAMGYDALNMAPYLPLLANLKNQSWQGLSGQITLNAAHQTIRRTSTAQFSEQEIKVITND</sequence>
<dbReference type="KEGG" id="pmaw:MACH26_07450"/>
<keyword evidence="5" id="KW-0564">Palmitate</keyword>
<evidence type="ECO:0000256" key="2">
    <source>
        <dbReference type="ARBA" id="ARBA00022960"/>
    </source>
</evidence>
<dbReference type="PANTHER" id="PTHR38038:SF1">
    <property type="entry name" value="PENICILLIN-BINDING PROTEIN ACTIVATOR LPOA"/>
    <property type="match status" value="1"/>
</dbReference>
<dbReference type="SUPFAM" id="SSF53822">
    <property type="entry name" value="Periplasmic binding protein-like I"/>
    <property type="match status" value="1"/>
</dbReference>
<keyword evidence="2" id="KW-0133">Cell shape</keyword>
<gene>
    <name evidence="8" type="ORF">MACH26_07450</name>
</gene>
<keyword evidence="9" id="KW-1185">Reference proteome</keyword>
<keyword evidence="6" id="KW-0998">Cell outer membrane</keyword>
<dbReference type="GO" id="GO:0030234">
    <property type="term" value="F:enzyme regulator activity"/>
    <property type="evidence" value="ECO:0007669"/>
    <property type="project" value="TreeGrafter"/>
</dbReference>
<accession>A0AA48KRA5</accession>
<evidence type="ECO:0000256" key="4">
    <source>
        <dbReference type="ARBA" id="ARBA00023136"/>
    </source>
</evidence>
<evidence type="ECO:0000256" key="5">
    <source>
        <dbReference type="ARBA" id="ARBA00023139"/>
    </source>
</evidence>
<dbReference type="AlphaFoldDB" id="A0AA48KRA5"/>
<dbReference type="RefSeq" id="WP_338291190.1">
    <property type="nucleotide sequence ID" value="NZ_AP027272.1"/>
</dbReference>
<keyword evidence="1" id="KW-0732">Signal</keyword>
<keyword evidence="4" id="KW-0472">Membrane</keyword>
<dbReference type="GO" id="GO:0008360">
    <property type="term" value="P:regulation of cell shape"/>
    <property type="evidence" value="ECO:0007669"/>
    <property type="project" value="UniProtKB-KW"/>
</dbReference>
<evidence type="ECO:0008006" key="10">
    <source>
        <dbReference type="Google" id="ProtNLM"/>
    </source>
</evidence>
<evidence type="ECO:0000313" key="9">
    <source>
        <dbReference type="Proteomes" id="UP001333710"/>
    </source>
</evidence>
<dbReference type="GO" id="GO:0009252">
    <property type="term" value="P:peptidoglycan biosynthetic process"/>
    <property type="evidence" value="ECO:0007669"/>
    <property type="project" value="UniProtKB-KW"/>
</dbReference>
<dbReference type="InterPro" id="IPR011990">
    <property type="entry name" value="TPR-like_helical_dom_sf"/>
</dbReference>
<dbReference type="Gene3D" id="3.40.50.2300">
    <property type="match status" value="2"/>
</dbReference>
<dbReference type="InterPro" id="IPR007443">
    <property type="entry name" value="LpoA"/>
</dbReference>
<keyword evidence="3" id="KW-0573">Peptidoglycan synthesis</keyword>
<evidence type="ECO:0000256" key="7">
    <source>
        <dbReference type="ARBA" id="ARBA00023288"/>
    </source>
</evidence>
<name>A0AA48KRA5_9ALTE</name>
<dbReference type="Gene3D" id="1.25.40.650">
    <property type="match status" value="1"/>
</dbReference>
<dbReference type="Pfam" id="PF04348">
    <property type="entry name" value="LppC"/>
    <property type="match status" value="1"/>
</dbReference>
<dbReference type="Proteomes" id="UP001333710">
    <property type="component" value="Chromosome"/>
</dbReference>